<evidence type="ECO:0000259" key="7">
    <source>
        <dbReference type="PROSITE" id="PS50850"/>
    </source>
</evidence>
<feature type="transmembrane region" description="Helical" evidence="6">
    <location>
        <begin position="115"/>
        <end position="136"/>
    </location>
</feature>
<dbReference type="GO" id="GO:0005886">
    <property type="term" value="C:plasma membrane"/>
    <property type="evidence" value="ECO:0007669"/>
    <property type="project" value="TreeGrafter"/>
</dbReference>
<evidence type="ECO:0000256" key="4">
    <source>
        <dbReference type="ARBA" id="ARBA00023136"/>
    </source>
</evidence>
<reference evidence="8 9" key="1">
    <citation type="submission" date="2018-06" db="EMBL/GenBank/DDBJ databases">
        <authorList>
            <consortium name="Pathogen Informatics"/>
            <person name="Doyle S."/>
        </authorList>
    </citation>
    <scope>NUCLEOTIDE SEQUENCE [LARGE SCALE GENOMIC DNA]</scope>
    <source>
        <strain evidence="8 9">NCTC7914</strain>
    </source>
</reference>
<protein>
    <submittedName>
        <fullName evidence="8">General substrate transporter</fullName>
    </submittedName>
</protein>
<evidence type="ECO:0000256" key="5">
    <source>
        <dbReference type="SAM" id="MobiDB-lite"/>
    </source>
</evidence>
<dbReference type="InterPro" id="IPR011701">
    <property type="entry name" value="MFS"/>
</dbReference>
<name>A0A379KPE4_PSEPU</name>
<gene>
    <name evidence="8" type="primary">pcaK_3</name>
    <name evidence="8" type="ORF">NCTC7914_03937</name>
</gene>
<dbReference type="AlphaFoldDB" id="A0A379KPE4"/>
<dbReference type="EMBL" id="UGUY01000001">
    <property type="protein sequence ID" value="SUD69789.1"/>
    <property type="molecule type" value="Genomic_DNA"/>
</dbReference>
<dbReference type="Proteomes" id="UP000254602">
    <property type="component" value="Unassembled WGS sequence"/>
</dbReference>
<dbReference type="PROSITE" id="PS50850">
    <property type="entry name" value="MFS"/>
    <property type="match status" value="1"/>
</dbReference>
<dbReference type="SUPFAM" id="SSF103473">
    <property type="entry name" value="MFS general substrate transporter"/>
    <property type="match status" value="1"/>
</dbReference>
<evidence type="ECO:0000256" key="1">
    <source>
        <dbReference type="ARBA" id="ARBA00004141"/>
    </source>
</evidence>
<dbReference type="InterPro" id="IPR020846">
    <property type="entry name" value="MFS_dom"/>
</dbReference>
<evidence type="ECO:0000313" key="9">
    <source>
        <dbReference type="Proteomes" id="UP000254602"/>
    </source>
</evidence>
<dbReference type="Pfam" id="PF07690">
    <property type="entry name" value="MFS_1"/>
    <property type="match status" value="1"/>
</dbReference>
<feature type="transmembrane region" description="Helical" evidence="6">
    <location>
        <begin position="289"/>
        <end position="312"/>
    </location>
</feature>
<feature type="transmembrane region" description="Helical" evidence="6">
    <location>
        <begin position="380"/>
        <end position="403"/>
    </location>
</feature>
<feature type="transmembrane region" description="Helical" evidence="6">
    <location>
        <begin position="91"/>
        <end position="109"/>
    </location>
</feature>
<feature type="transmembrane region" description="Helical" evidence="6">
    <location>
        <begin position="177"/>
        <end position="199"/>
    </location>
</feature>
<evidence type="ECO:0000256" key="2">
    <source>
        <dbReference type="ARBA" id="ARBA00022692"/>
    </source>
</evidence>
<organism evidence="8 9">
    <name type="scientific">Pseudomonas putida</name>
    <name type="common">Arthrobacter siderocapsulatus</name>
    <dbReference type="NCBI Taxonomy" id="303"/>
    <lineage>
        <taxon>Bacteria</taxon>
        <taxon>Pseudomonadati</taxon>
        <taxon>Pseudomonadota</taxon>
        <taxon>Gammaproteobacteria</taxon>
        <taxon>Pseudomonadales</taxon>
        <taxon>Pseudomonadaceae</taxon>
        <taxon>Pseudomonas</taxon>
    </lineage>
</organism>
<accession>A0A379KPE4</accession>
<evidence type="ECO:0000256" key="6">
    <source>
        <dbReference type="SAM" id="Phobius"/>
    </source>
</evidence>
<sequence>MMNNQIDAFRAALDQRPLSRHQIQTLVLLVLLLICDGYDAQLLGFVVPTLAQVWETPKAAFGIVFTCNLLGLTVGSLLLTPLADRFGIRKTLLTCVLLFSGLTLLSAWADDIYTLAAIRFLCGIGMGGAMPSAMALMADYSPPRMKTFFVTMAAAGFAFGGAVGGFIAASIMQTYGWHSIFIVGGVAPLLLMPFLYFWLPESLSRLFRATHLRAALGVMLDKFLPQWTPPAPVSDGKPQKVTIVDLFRYGYLKPTIFIWGSCIASFTVLYFTVSWLPTLLRDTGFSSSAASLTTSAFLASGTLGAVSLSYLADKVRSKVWLVGKVMVICGIATALVGFEHGNPTLTILAVMVAGFCLIGGSLTLNGVISNFYPAHIRATGVGWALGVGRLGAIAGPLVGAMLIAMHIPFVGVMLLAAIPAVLSGIFAMNIASPSSVSPENAEAVSDTVQPPEVQNSQPKYP</sequence>
<dbReference type="PANTHER" id="PTHR23508">
    <property type="entry name" value="CARBOXYLIC ACID TRANSPORTER PROTEIN HOMOLOG"/>
    <property type="match status" value="1"/>
</dbReference>
<dbReference type="PANTHER" id="PTHR23508:SF10">
    <property type="entry name" value="CARBOXYLIC ACID TRANSPORTER PROTEIN HOMOLOG"/>
    <property type="match status" value="1"/>
</dbReference>
<feature type="transmembrane region" description="Helical" evidence="6">
    <location>
        <begin position="256"/>
        <end position="277"/>
    </location>
</feature>
<feature type="domain" description="Major facilitator superfamily (MFS) profile" evidence="7">
    <location>
        <begin position="25"/>
        <end position="435"/>
    </location>
</feature>
<keyword evidence="2 6" id="KW-0812">Transmembrane</keyword>
<evidence type="ECO:0000313" key="8">
    <source>
        <dbReference type="EMBL" id="SUD69789.1"/>
    </source>
</evidence>
<dbReference type="CDD" id="cd17365">
    <property type="entry name" value="MFS_PcaK_like"/>
    <property type="match status" value="1"/>
</dbReference>
<dbReference type="InterPro" id="IPR036259">
    <property type="entry name" value="MFS_trans_sf"/>
</dbReference>
<dbReference type="GO" id="GO:0046943">
    <property type="term" value="F:carboxylic acid transmembrane transporter activity"/>
    <property type="evidence" value="ECO:0007669"/>
    <property type="project" value="TreeGrafter"/>
</dbReference>
<feature type="transmembrane region" description="Helical" evidence="6">
    <location>
        <begin position="319"/>
        <end position="338"/>
    </location>
</feature>
<proteinExistence type="predicted"/>
<feature type="region of interest" description="Disordered" evidence="5">
    <location>
        <begin position="436"/>
        <end position="461"/>
    </location>
</feature>
<keyword evidence="3 6" id="KW-1133">Transmembrane helix</keyword>
<feature type="transmembrane region" description="Helical" evidence="6">
    <location>
        <begin position="59"/>
        <end position="79"/>
    </location>
</feature>
<keyword evidence="4 6" id="KW-0472">Membrane</keyword>
<feature type="transmembrane region" description="Helical" evidence="6">
    <location>
        <begin position="344"/>
        <end position="368"/>
    </location>
</feature>
<feature type="transmembrane region" description="Helical" evidence="6">
    <location>
        <begin position="26"/>
        <end position="47"/>
    </location>
</feature>
<comment type="subcellular location">
    <subcellularLocation>
        <location evidence="1">Membrane</location>
        <topology evidence="1">Multi-pass membrane protein</topology>
    </subcellularLocation>
</comment>
<evidence type="ECO:0000256" key="3">
    <source>
        <dbReference type="ARBA" id="ARBA00022989"/>
    </source>
</evidence>
<feature type="transmembrane region" description="Helical" evidence="6">
    <location>
        <begin position="148"/>
        <end position="171"/>
    </location>
</feature>
<feature type="compositionally biased region" description="Polar residues" evidence="5">
    <location>
        <begin position="446"/>
        <end position="461"/>
    </location>
</feature>
<dbReference type="Gene3D" id="1.20.1250.20">
    <property type="entry name" value="MFS general substrate transporter like domains"/>
    <property type="match status" value="1"/>
</dbReference>
<feature type="transmembrane region" description="Helical" evidence="6">
    <location>
        <begin position="409"/>
        <end position="431"/>
    </location>
</feature>